<dbReference type="GO" id="GO:0005886">
    <property type="term" value="C:plasma membrane"/>
    <property type="evidence" value="ECO:0007669"/>
    <property type="project" value="TreeGrafter"/>
</dbReference>
<feature type="transmembrane region" description="Helical" evidence="1">
    <location>
        <begin position="722"/>
        <end position="744"/>
    </location>
</feature>
<dbReference type="SUPFAM" id="SSF82866">
    <property type="entry name" value="Multidrug efflux transporter AcrB transmembrane domain"/>
    <property type="match status" value="2"/>
</dbReference>
<dbReference type="AlphaFoldDB" id="A0A839US09"/>
<feature type="transmembrane region" description="Helical" evidence="1">
    <location>
        <begin position="249"/>
        <end position="266"/>
    </location>
</feature>
<feature type="transmembrane region" description="Helical" evidence="1">
    <location>
        <begin position="414"/>
        <end position="430"/>
    </location>
</feature>
<keyword evidence="3" id="KW-1185">Reference proteome</keyword>
<organism evidence="2 3">
    <name type="scientific">Simiduia aestuariiviva</name>
    <dbReference type="NCBI Taxonomy" id="1510459"/>
    <lineage>
        <taxon>Bacteria</taxon>
        <taxon>Pseudomonadati</taxon>
        <taxon>Pseudomonadota</taxon>
        <taxon>Gammaproteobacteria</taxon>
        <taxon>Cellvibrionales</taxon>
        <taxon>Cellvibrionaceae</taxon>
        <taxon>Simiduia</taxon>
    </lineage>
</organism>
<sequence length="760" mass="83580">MIRMGQRHLAVAWGLCLCLIALCLWVRLENYRFDASLLSLLPTAQQHDLGTQRAALANKHLTDLLDRELLLLVGAPDADTSAEWAARIQSAIASPTRQPQTVDATDVTQFSEAYFPHRYFLLAEQDRALLRDSPDQLLRRAQQQLYSPMGAGYQPIADSFWLFQNFLQSLAEQSPLSVQDGWPTLTHEGRVYRLVRFRLQGEAFDANAQAGLADLIDQLQAQLPTDVTFFSSGLVVHAAYGARMARQEISTVGLGSLIGVLALLWMSLGRGSVIALLSCVGAGLLLAMTVSVWWFESLHLITLAFGATLIGVGIDYGIHARVALASGERLRVLLPALLLGLVTSLLAYGIQGTMPFPGLQQMALFSCVGLLGAWLSACLWLPLLTDKGVHPRKIFQWVHHYWSRVPALPLKPQWVALLLIAALALFWQLPGDDRLSNLQTSPASLVAQEQTFQQLLQRGSKGQYFLVAADSEAELDARLMALNEQLAVLQGRGLISDFQSLHDWRPALERQWHNRALQESLYQTQGQSWFESLGAPALANDARQALVESAQPLTLARWSAQMPQPQFFFKSTEELFAIVPVQGVIDASSVQALSADNIHYVDRPATVAGLLSHYRLQLQHWTAVAIVLALSLLVWRLGWSALPLLAVPVLAAITVATVLSLWFSLTLFHCLALLLVLGIGFDSCIFLLAGAQPKPVWYATSLSVLTSGISFGLLALSETPVLHFFGLTVLMGLLLVWSAIPSVYKGLATDRVLVNRADYK</sequence>
<accession>A0A839US09</accession>
<keyword evidence="1" id="KW-0472">Membrane</keyword>
<evidence type="ECO:0000313" key="2">
    <source>
        <dbReference type="EMBL" id="MBB3169249.1"/>
    </source>
</evidence>
<feature type="transmembrane region" description="Helical" evidence="1">
    <location>
        <begin position="642"/>
        <end position="665"/>
    </location>
</feature>
<dbReference type="PANTHER" id="PTHR33406">
    <property type="entry name" value="MEMBRANE PROTEIN MJ1562-RELATED"/>
    <property type="match status" value="1"/>
</dbReference>
<proteinExistence type="predicted"/>
<feature type="transmembrane region" description="Helical" evidence="1">
    <location>
        <begin position="273"/>
        <end position="294"/>
    </location>
</feature>
<gene>
    <name evidence="2" type="ORF">FHS30_002457</name>
</gene>
<keyword evidence="1" id="KW-1133">Transmembrane helix</keyword>
<dbReference type="Proteomes" id="UP000559987">
    <property type="component" value="Unassembled WGS sequence"/>
</dbReference>
<evidence type="ECO:0000313" key="3">
    <source>
        <dbReference type="Proteomes" id="UP000559987"/>
    </source>
</evidence>
<dbReference type="RefSeq" id="WP_183910730.1">
    <property type="nucleotide sequence ID" value="NZ_JACHXZ010000003.1"/>
</dbReference>
<protein>
    <submittedName>
        <fullName evidence="2">Putative exporter</fullName>
    </submittedName>
</protein>
<dbReference type="InterPro" id="IPR050545">
    <property type="entry name" value="Mycobact_MmpL"/>
</dbReference>
<feature type="transmembrane region" description="Helical" evidence="1">
    <location>
        <begin position="696"/>
        <end position="716"/>
    </location>
</feature>
<evidence type="ECO:0000256" key="1">
    <source>
        <dbReference type="SAM" id="Phobius"/>
    </source>
</evidence>
<feature type="transmembrane region" description="Helical" evidence="1">
    <location>
        <begin position="618"/>
        <end position="635"/>
    </location>
</feature>
<keyword evidence="1" id="KW-0812">Transmembrane</keyword>
<name>A0A839US09_9GAMM</name>
<comment type="caution">
    <text evidence="2">The sequence shown here is derived from an EMBL/GenBank/DDBJ whole genome shotgun (WGS) entry which is preliminary data.</text>
</comment>
<feature type="transmembrane region" description="Helical" evidence="1">
    <location>
        <begin position="671"/>
        <end position="689"/>
    </location>
</feature>
<feature type="transmembrane region" description="Helical" evidence="1">
    <location>
        <begin position="300"/>
        <end position="318"/>
    </location>
</feature>
<feature type="transmembrane region" description="Helical" evidence="1">
    <location>
        <begin position="330"/>
        <end position="350"/>
    </location>
</feature>
<feature type="transmembrane region" description="Helical" evidence="1">
    <location>
        <begin position="362"/>
        <end position="384"/>
    </location>
</feature>
<reference evidence="2 3" key="1">
    <citation type="submission" date="2020-08" db="EMBL/GenBank/DDBJ databases">
        <title>Genomic Encyclopedia of Type Strains, Phase III (KMG-III): the genomes of soil and plant-associated and newly described type strains.</title>
        <authorList>
            <person name="Whitman W."/>
        </authorList>
    </citation>
    <scope>NUCLEOTIDE SEQUENCE [LARGE SCALE GENOMIC DNA]</scope>
    <source>
        <strain evidence="2 3">CECT 8571</strain>
    </source>
</reference>
<dbReference type="EMBL" id="JACHXZ010000003">
    <property type="protein sequence ID" value="MBB3169249.1"/>
    <property type="molecule type" value="Genomic_DNA"/>
</dbReference>
<dbReference type="PANTHER" id="PTHR33406:SF13">
    <property type="entry name" value="MEMBRANE PROTEIN YDFJ"/>
    <property type="match status" value="1"/>
</dbReference>